<dbReference type="AlphaFoldDB" id="A0A101MGQ6"/>
<reference evidence="1 2" key="1">
    <citation type="submission" date="2015-10" db="EMBL/GenBank/DDBJ databases">
        <title>Genome sequencing of Penicillium freii.</title>
        <authorList>
            <person name="Nguyen H.D."/>
            <person name="Visagie C.M."/>
            <person name="Seifert K.A."/>
        </authorList>
    </citation>
    <scope>NUCLEOTIDE SEQUENCE [LARGE SCALE GENOMIC DNA]</scope>
    <source>
        <strain evidence="1 2">DAOM 242723</strain>
    </source>
</reference>
<comment type="caution">
    <text evidence="1">The sequence shown here is derived from an EMBL/GenBank/DDBJ whole genome shotgun (WGS) entry which is preliminary data.</text>
</comment>
<evidence type="ECO:0000313" key="2">
    <source>
        <dbReference type="Proteomes" id="UP000055045"/>
    </source>
</evidence>
<keyword evidence="2" id="KW-1185">Reference proteome</keyword>
<evidence type="ECO:0000313" key="1">
    <source>
        <dbReference type="EMBL" id="KUM60269.1"/>
    </source>
</evidence>
<dbReference type="STRING" id="48697.A0A101MGQ6"/>
<protein>
    <submittedName>
        <fullName evidence="1">Uncharacterized protein</fullName>
    </submittedName>
</protein>
<accession>A0A101MGQ6</accession>
<organism evidence="1 2">
    <name type="scientific">Penicillium freii</name>
    <dbReference type="NCBI Taxonomy" id="48697"/>
    <lineage>
        <taxon>Eukaryota</taxon>
        <taxon>Fungi</taxon>
        <taxon>Dikarya</taxon>
        <taxon>Ascomycota</taxon>
        <taxon>Pezizomycotina</taxon>
        <taxon>Eurotiomycetes</taxon>
        <taxon>Eurotiomycetidae</taxon>
        <taxon>Eurotiales</taxon>
        <taxon>Aspergillaceae</taxon>
        <taxon>Penicillium</taxon>
    </lineage>
</organism>
<dbReference type="Proteomes" id="UP000055045">
    <property type="component" value="Unassembled WGS sequence"/>
</dbReference>
<dbReference type="OrthoDB" id="76567at2759"/>
<proteinExistence type="predicted"/>
<dbReference type="EMBL" id="LLXE01000182">
    <property type="protein sequence ID" value="KUM60269.1"/>
    <property type="molecule type" value="Genomic_DNA"/>
</dbReference>
<gene>
    <name evidence="1" type="ORF">ACN42_g6864</name>
</gene>
<name>A0A101MGQ6_PENFR</name>
<sequence>MSAPSILMDSLPENLTLTSKTRHSEMSDESDCSDSECFEVLPDDTIEAIGSTAGAIRKVIRENEEITDIVKYIRFTNVPPAVAEKLSLRNTRQMFNHSTQCMIIKLVTKAHDLASRHLNVEVMYVLQEMGLHRSISMAGTHNVRGRYCEKQADESWLPRQPIPDRSTKWPTVTVEVGVSESYPKLKADAEWWLTNSRGDVRLVIIVSVNRKTPKIKFETVTLNPANLRLQQPRYVPIIRQSITTSRDPKRPDATITVSPSVPLTIQFEELLCRQPVPPEHNIDLSPNQLREISGQVWDHQDF</sequence>